<protein>
    <recommendedName>
        <fullName evidence="2">DUF4179 domain-containing protein</fullName>
    </recommendedName>
</protein>
<dbReference type="AlphaFoldDB" id="A0A1X7H1W4"/>
<organism evidence="3 4">
    <name type="scientific">Paenibacillus uliginis N3/975</name>
    <dbReference type="NCBI Taxonomy" id="1313296"/>
    <lineage>
        <taxon>Bacteria</taxon>
        <taxon>Bacillati</taxon>
        <taxon>Bacillota</taxon>
        <taxon>Bacilli</taxon>
        <taxon>Bacillales</taxon>
        <taxon>Paenibacillaceae</taxon>
        <taxon>Paenibacillus</taxon>
    </lineage>
</organism>
<sequence length="310" mass="34962">MDKELSRLKQTYHDIEIPAELAAVTQQAIERGKSQRKRTITRNRWMKTMSASTAAVLAIFVISVNTMPAFANSLEDVPGLGKLVKILQFNKGSAEGGTIQDSTDVSFITLRQQGSNETITLNFTKQNQTQEKVNAFHVKFTEYPNTMTFSVGGARAFSAVKDFETLKKSEYIQDAYEIITLDDSLIRFNVTFNKAITYDVKEYADPAQVVITITPDDAKEKQRQPVYSLRTASHPYGETQGAAEEALLGWENIRILKDREGTFFVEAGYYATETEARAKLKQLEEQGVIGERMYVEEREPMQLPMVISPE</sequence>
<name>A0A1X7H1W4_9BACL</name>
<feature type="transmembrane region" description="Helical" evidence="1">
    <location>
        <begin position="45"/>
        <end position="64"/>
    </location>
</feature>
<dbReference type="InterPro" id="IPR025436">
    <property type="entry name" value="DUF4179"/>
</dbReference>
<reference evidence="3 4" key="1">
    <citation type="submission" date="2017-04" db="EMBL/GenBank/DDBJ databases">
        <authorList>
            <person name="Afonso C.L."/>
            <person name="Miller P.J."/>
            <person name="Scott M.A."/>
            <person name="Spackman E."/>
            <person name="Goraichik I."/>
            <person name="Dimitrov K.M."/>
            <person name="Suarez D.L."/>
            <person name="Swayne D.E."/>
        </authorList>
    </citation>
    <scope>NUCLEOTIDE SEQUENCE [LARGE SCALE GENOMIC DNA]</scope>
    <source>
        <strain evidence="3 4">N3/975</strain>
    </source>
</reference>
<gene>
    <name evidence="3" type="ORF">SAMN05661091_1489</name>
</gene>
<proteinExistence type="predicted"/>
<keyword evidence="1" id="KW-1133">Transmembrane helix</keyword>
<dbReference type="Pfam" id="PF13786">
    <property type="entry name" value="DUF4179"/>
    <property type="match status" value="1"/>
</dbReference>
<evidence type="ECO:0000313" key="4">
    <source>
        <dbReference type="Proteomes" id="UP000192940"/>
    </source>
</evidence>
<evidence type="ECO:0000259" key="2">
    <source>
        <dbReference type="Pfam" id="PF13786"/>
    </source>
</evidence>
<evidence type="ECO:0000256" key="1">
    <source>
        <dbReference type="SAM" id="Phobius"/>
    </source>
</evidence>
<feature type="domain" description="DUF4179" evidence="2">
    <location>
        <begin position="42"/>
        <end position="99"/>
    </location>
</feature>
<dbReference type="Proteomes" id="UP000192940">
    <property type="component" value="Chromosome I"/>
</dbReference>
<evidence type="ECO:0000313" key="3">
    <source>
        <dbReference type="EMBL" id="SMF77833.1"/>
    </source>
</evidence>
<dbReference type="EMBL" id="LT840184">
    <property type="protein sequence ID" value="SMF77833.1"/>
    <property type="molecule type" value="Genomic_DNA"/>
</dbReference>
<keyword evidence="1" id="KW-0812">Transmembrane</keyword>
<keyword evidence="1" id="KW-0472">Membrane</keyword>
<dbReference type="STRING" id="1313296.SAMN05661091_1489"/>
<accession>A0A1X7H1W4</accession>
<keyword evidence="4" id="KW-1185">Reference proteome</keyword>